<dbReference type="InterPro" id="IPR013785">
    <property type="entry name" value="Aldolase_TIM"/>
</dbReference>
<dbReference type="Pfam" id="PF03537">
    <property type="entry name" value="Glyco_hydro_114"/>
    <property type="match status" value="1"/>
</dbReference>
<dbReference type="InterPro" id="IPR004352">
    <property type="entry name" value="GH114_TIM-barrel"/>
</dbReference>
<protein>
    <submittedName>
        <fullName evidence="3">Endo alpha-1,4 polygalactosaminidase</fullName>
    </submittedName>
</protein>
<feature type="domain" description="Glycoside-hydrolase family GH114 TIM-barrel" evidence="2">
    <location>
        <begin position="47"/>
        <end position="276"/>
    </location>
</feature>
<proteinExistence type="predicted"/>
<keyword evidence="4" id="KW-1185">Reference proteome</keyword>
<sequence length="287" mass="29855">MATTLTGVLATAAVLTACAGTTPAASSTTGESAGKAAVALPPTSGVFDYQLGGAYDEVDAGTGPVAIDVVVRDATATPLAGAYSVCYVNGFQTQPGEAEFWLGHEDLLLHDAAGTLVTDPDWPDEYILDPSTEDQRDGILAILGPVIDGCGQSGFDAVEIDNLDTWTRFAEIDEAGAHALASAYVDRAHGAGMAIAQKNAAEITAFAHEELGFDFAVTEECGVWEECAAYTDVYGDHVLQIEYPGALEEAGMTFAEVCAREDRAPLTILRDLDLVAAGGAGYVYESC</sequence>
<evidence type="ECO:0000313" key="3">
    <source>
        <dbReference type="EMBL" id="UGS28541.1"/>
    </source>
</evidence>
<gene>
    <name evidence="3" type="ORF">K8F61_11030</name>
</gene>
<dbReference type="PANTHER" id="PTHR35273">
    <property type="entry name" value="ALPHA-1,4 POLYGALACTOSAMINIDASE, PUTATIVE (AFU_ORTHOLOGUE AFUA_3G07890)-RELATED"/>
    <property type="match status" value="1"/>
</dbReference>
<organism evidence="3 4">
    <name type="scientific">Microbacterium resistens</name>
    <dbReference type="NCBI Taxonomy" id="156977"/>
    <lineage>
        <taxon>Bacteria</taxon>
        <taxon>Bacillati</taxon>
        <taxon>Actinomycetota</taxon>
        <taxon>Actinomycetes</taxon>
        <taxon>Micrococcales</taxon>
        <taxon>Microbacteriaceae</taxon>
        <taxon>Microbacterium</taxon>
    </lineage>
</organism>
<keyword evidence="1" id="KW-0732">Signal</keyword>
<dbReference type="InterPro" id="IPR017853">
    <property type="entry name" value="GH"/>
</dbReference>
<dbReference type="EMBL" id="CP082781">
    <property type="protein sequence ID" value="UGS28541.1"/>
    <property type="molecule type" value="Genomic_DNA"/>
</dbReference>
<dbReference type="Proteomes" id="UP001199642">
    <property type="component" value="Chromosome"/>
</dbReference>
<feature type="signal peptide" evidence="1">
    <location>
        <begin position="1"/>
        <end position="19"/>
    </location>
</feature>
<evidence type="ECO:0000313" key="4">
    <source>
        <dbReference type="Proteomes" id="UP001199642"/>
    </source>
</evidence>
<feature type="chain" id="PRO_5045149579" evidence="1">
    <location>
        <begin position="20"/>
        <end position="287"/>
    </location>
</feature>
<dbReference type="SUPFAM" id="SSF51445">
    <property type="entry name" value="(Trans)glycosidases"/>
    <property type="match status" value="1"/>
</dbReference>
<evidence type="ECO:0000259" key="2">
    <source>
        <dbReference type="Pfam" id="PF03537"/>
    </source>
</evidence>
<name>A0ABY3S017_9MICO</name>
<dbReference type="PANTHER" id="PTHR35273:SF2">
    <property type="entry name" value="ALPHA-GALACTOSIDASE"/>
    <property type="match status" value="1"/>
</dbReference>
<accession>A0ABY3S017</accession>
<evidence type="ECO:0000256" key="1">
    <source>
        <dbReference type="SAM" id="SignalP"/>
    </source>
</evidence>
<reference evidence="3 4" key="1">
    <citation type="submission" date="2023-01" db="EMBL/GenBank/DDBJ databases">
        <title>Characterization of estradiol degrading bacteria Microbacterium sp. MZT7 and reveal degrading genes through genome analysis.</title>
        <authorList>
            <person name="Hao P."/>
            <person name="Gao Y."/>
        </authorList>
    </citation>
    <scope>NUCLEOTIDE SEQUENCE [LARGE SCALE GENOMIC DNA]</scope>
    <source>
        <strain evidence="3 4">MZT7</strain>
    </source>
</reference>
<dbReference type="Gene3D" id="3.20.20.70">
    <property type="entry name" value="Aldolase class I"/>
    <property type="match status" value="1"/>
</dbReference>